<name>X1SB50_9ZZZZ</name>
<dbReference type="InterPro" id="IPR050406">
    <property type="entry name" value="FGGY_Carb_Kinase"/>
</dbReference>
<sequence length="181" mass="20312">ATSIMNLSSEDEFFKIVDKNADKLIKIRNSVIFYPYLTGAFGPDFDIDSKASFLNIEIGHTYLDLVKAIMEGIGFQLKKILLVLKEKEINPQNIKMVGGGAKNKIWPKIIADITNLNILVPKNKDEGFATRGAAIIAGYGAKIFSSIEEGYNKLESEFKVIRPNPENVEFYENKFKLFLLG</sequence>
<dbReference type="Gene3D" id="3.30.420.40">
    <property type="match status" value="1"/>
</dbReference>
<reference evidence="4" key="1">
    <citation type="journal article" date="2014" name="Front. Microbiol.">
        <title>High frequency of phylogenetically diverse reductive dehalogenase-homologous genes in deep subseafloor sedimentary metagenomes.</title>
        <authorList>
            <person name="Kawai M."/>
            <person name="Futagami T."/>
            <person name="Toyoda A."/>
            <person name="Takaki Y."/>
            <person name="Nishi S."/>
            <person name="Hori S."/>
            <person name="Arai W."/>
            <person name="Tsubouchi T."/>
            <person name="Morono Y."/>
            <person name="Uchiyama I."/>
            <person name="Ito T."/>
            <person name="Fujiyama A."/>
            <person name="Inagaki F."/>
            <person name="Takami H."/>
        </authorList>
    </citation>
    <scope>NUCLEOTIDE SEQUENCE</scope>
    <source>
        <strain evidence="4">Expedition CK06-06</strain>
    </source>
</reference>
<evidence type="ECO:0000256" key="1">
    <source>
        <dbReference type="ARBA" id="ARBA00022679"/>
    </source>
</evidence>
<comment type="caution">
    <text evidence="4">The sequence shown here is derived from an EMBL/GenBank/DDBJ whole genome shotgun (WGS) entry which is preliminary data.</text>
</comment>
<dbReference type="PANTHER" id="PTHR43095:SF5">
    <property type="entry name" value="XYLULOSE KINASE"/>
    <property type="match status" value="1"/>
</dbReference>
<dbReference type="Pfam" id="PF02782">
    <property type="entry name" value="FGGY_C"/>
    <property type="match status" value="1"/>
</dbReference>
<proteinExistence type="predicted"/>
<gene>
    <name evidence="4" type="ORF">S12H4_32397</name>
</gene>
<feature type="domain" description="Carbohydrate kinase FGGY C-terminal" evidence="3">
    <location>
        <begin position="29"/>
        <end position="140"/>
    </location>
</feature>
<dbReference type="AlphaFoldDB" id="X1SB50"/>
<accession>X1SB50</accession>
<dbReference type="InterPro" id="IPR018485">
    <property type="entry name" value="FGGY_C"/>
</dbReference>
<keyword evidence="1" id="KW-0808">Transferase</keyword>
<dbReference type="GO" id="GO:0016301">
    <property type="term" value="F:kinase activity"/>
    <property type="evidence" value="ECO:0007669"/>
    <property type="project" value="UniProtKB-KW"/>
</dbReference>
<dbReference type="SUPFAM" id="SSF53067">
    <property type="entry name" value="Actin-like ATPase domain"/>
    <property type="match status" value="1"/>
</dbReference>
<dbReference type="PANTHER" id="PTHR43095">
    <property type="entry name" value="SUGAR KINASE"/>
    <property type="match status" value="1"/>
</dbReference>
<dbReference type="InterPro" id="IPR043129">
    <property type="entry name" value="ATPase_NBD"/>
</dbReference>
<organism evidence="4">
    <name type="scientific">marine sediment metagenome</name>
    <dbReference type="NCBI Taxonomy" id="412755"/>
    <lineage>
        <taxon>unclassified sequences</taxon>
        <taxon>metagenomes</taxon>
        <taxon>ecological metagenomes</taxon>
    </lineage>
</organism>
<dbReference type="GO" id="GO:0005975">
    <property type="term" value="P:carbohydrate metabolic process"/>
    <property type="evidence" value="ECO:0007669"/>
    <property type="project" value="InterPro"/>
</dbReference>
<protein>
    <recommendedName>
        <fullName evidence="3">Carbohydrate kinase FGGY C-terminal domain-containing protein</fullName>
    </recommendedName>
</protein>
<evidence type="ECO:0000259" key="3">
    <source>
        <dbReference type="Pfam" id="PF02782"/>
    </source>
</evidence>
<feature type="non-terminal residue" evidence="4">
    <location>
        <position position="1"/>
    </location>
</feature>
<evidence type="ECO:0000256" key="2">
    <source>
        <dbReference type="ARBA" id="ARBA00022777"/>
    </source>
</evidence>
<dbReference type="EMBL" id="BARW01018998">
    <property type="protein sequence ID" value="GAI90208.1"/>
    <property type="molecule type" value="Genomic_DNA"/>
</dbReference>
<evidence type="ECO:0000313" key="4">
    <source>
        <dbReference type="EMBL" id="GAI90208.1"/>
    </source>
</evidence>
<keyword evidence="2" id="KW-0418">Kinase</keyword>